<dbReference type="InterPro" id="IPR000160">
    <property type="entry name" value="GGDEF_dom"/>
</dbReference>
<dbReference type="KEGG" id="shal:SHALO_1248"/>
<feature type="transmembrane region" description="Helical" evidence="3">
    <location>
        <begin position="132"/>
        <end position="154"/>
    </location>
</feature>
<dbReference type="Gene3D" id="3.30.70.270">
    <property type="match status" value="1"/>
</dbReference>
<dbReference type="InterPro" id="IPR050469">
    <property type="entry name" value="Diguanylate_Cyclase"/>
</dbReference>
<keyword evidence="6" id="KW-1185">Reference proteome</keyword>
<dbReference type="Proteomes" id="UP000094609">
    <property type="component" value="Chromosome"/>
</dbReference>
<proteinExistence type="predicted"/>
<dbReference type="RefSeq" id="WP_069477843.1">
    <property type="nucleotide sequence ID" value="NZ_CP017111.1"/>
</dbReference>
<dbReference type="SUPFAM" id="SSF55073">
    <property type="entry name" value="Nucleotide cyclase"/>
    <property type="match status" value="1"/>
</dbReference>
<protein>
    <recommendedName>
        <fullName evidence="1">diguanylate cyclase</fullName>
        <ecNumber evidence="1">2.7.7.65</ecNumber>
    </recommendedName>
</protein>
<dbReference type="Pfam" id="PF20966">
    <property type="entry name" value="MASE6"/>
    <property type="match status" value="1"/>
</dbReference>
<dbReference type="EC" id="2.7.7.65" evidence="1"/>
<reference evidence="6" key="1">
    <citation type="submission" date="2016-08" db="EMBL/GenBank/DDBJ databases">
        <title>Complete genome sequence of the organohalide-respiring Epsilonproteobacterium Sulfurospirillum halorespirans.</title>
        <authorList>
            <person name="Goris T."/>
            <person name="Zimmermann J."/>
            <person name="Schenz B."/>
            <person name="Lemos M."/>
            <person name="Hackermueller J."/>
            <person name="Diekert G."/>
        </authorList>
    </citation>
    <scope>NUCLEOTIDE SEQUENCE [LARGE SCALE GENOMIC DNA]</scope>
    <source>
        <strain>DSM 13726</strain>
        <strain evidence="6">PCE-M2</strain>
    </source>
</reference>
<dbReference type="SMART" id="SM00267">
    <property type="entry name" value="GGDEF"/>
    <property type="match status" value="1"/>
</dbReference>
<dbReference type="STRING" id="1193502.SHALO_1248"/>
<feature type="domain" description="GGDEF" evidence="4">
    <location>
        <begin position="251"/>
        <end position="381"/>
    </location>
</feature>
<dbReference type="GO" id="GO:0043709">
    <property type="term" value="P:cell adhesion involved in single-species biofilm formation"/>
    <property type="evidence" value="ECO:0007669"/>
    <property type="project" value="TreeGrafter"/>
</dbReference>
<dbReference type="PROSITE" id="PS50887">
    <property type="entry name" value="GGDEF"/>
    <property type="match status" value="1"/>
</dbReference>
<comment type="catalytic activity">
    <reaction evidence="2">
        <text>2 GTP = 3',3'-c-di-GMP + 2 diphosphate</text>
        <dbReference type="Rhea" id="RHEA:24898"/>
        <dbReference type="ChEBI" id="CHEBI:33019"/>
        <dbReference type="ChEBI" id="CHEBI:37565"/>
        <dbReference type="ChEBI" id="CHEBI:58805"/>
        <dbReference type="EC" id="2.7.7.65"/>
    </reaction>
</comment>
<feature type="transmembrane region" description="Helical" evidence="3">
    <location>
        <begin position="111"/>
        <end position="127"/>
    </location>
</feature>
<organism evidence="5 6">
    <name type="scientific">Sulfurospirillum halorespirans DSM 13726</name>
    <dbReference type="NCBI Taxonomy" id="1193502"/>
    <lineage>
        <taxon>Bacteria</taxon>
        <taxon>Pseudomonadati</taxon>
        <taxon>Campylobacterota</taxon>
        <taxon>Epsilonproteobacteria</taxon>
        <taxon>Campylobacterales</taxon>
        <taxon>Sulfurospirillaceae</taxon>
        <taxon>Sulfurospirillum</taxon>
    </lineage>
</organism>
<evidence type="ECO:0000313" key="6">
    <source>
        <dbReference type="Proteomes" id="UP000094609"/>
    </source>
</evidence>
<feature type="transmembrane region" description="Helical" evidence="3">
    <location>
        <begin position="58"/>
        <end position="77"/>
    </location>
</feature>
<feature type="transmembrane region" description="Helical" evidence="3">
    <location>
        <begin position="160"/>
        <end position="180"/>
    </location>
</feature>
<dbReference type="GO" id="GO:0005886">
    <property type="term" value="C:plasma membrane"/>
    <property type="evidence" value="ECO:0007669"/>
    <property type="project" value="TreeGrafter"/>
</dbReference>
<dbReference type="EMBL" id="CP017111">
    <property type="protein sequence ID" value="AOO65026.1"/>
    <property type="molecule type" value="Genomic_DNA"/>
</dbReference>
<dbReference type="NCBIfam" id="TIGR00254">
    <property type="entry name" value="GGDEF"/>
    <property type="match status" value="1"/>
</dbReference>
<evidence type="ECO:0000256" key="1">
    <source>
        <dbReference type="ARBA" id="ARBA00012528"/>
    </source>
</evidence>
<evidence type="ECO:0000256" key="2">
    <source>
        <dbReference type="ARBA" id="ARBA00034247"/>
    </source>
</evidence>
<accession>A0A1D7TJ72</accession>
<dbReference type="InterPro" id="IPR043128">
    <property type="entry name" value="Rev_trsase/Diguanyl_cyclase"/>
</dbReference>
<dbReference type="PANTHER" id="PTHR45138:SF9">
    <property type="entry name" value="DIGUANYLATE CYCLASE DGCM-RELATED"/>
    <property type="match status" value="1"/>
</dbReference>
<dbReference type="CDD" id="cd01949">
    <property type="entry name" value="GGDEF"/>
    <property type="match status" value="1"/>
</dbReference>
<dbReference type="InterPro" id="IPR029787">
    <property type="entry name" value="Nucleotide_cyclase"/>
</dbReference>
<dbReference type="AlphaFoldDB" id="A0A1D7TJ72"/>
<dbReference type="PATRIC" id="fig|1193502.14.peg.1266"/>
<dbReference type="GO" id="GO:1902201">
    <property type="term" value="P:negative regulation of bacterial-type flagellum-dependent cell motility"/>
    <property type="evidence" value="ECO:0007669"/>
    <property type="project" value="TreeGrafter"/>
</dbReference>
<name>A0A1D7TJ72_9BACT</name>
<keyword evidence="3" id="KW-0472">Membrane</keyword>
<evidence type="ECO:0000259" key="4">
    <source>
        <dbReference type="PROSITE" id="PS50887"/>
    </source>
</evidence>
<evidence type="ECO:0000313" key="5">
    <source>
        <dbReference type="EMBL" id="AOO65026.1"/>
    </source>
</evidence>
<dbReference type="PANTHER" id="PTHR45138">
    <property type="entry name" value="REGULATORY COMPONENTS OF SENSORY TRANSDUCTION SYSTEM"/>
    <property type="match status" value="1"/>
</dbReference>
<evidence type="ECO:0000256" key="3">
    <source>
        <dbReference type="SAM" id="Phobius"/>
    </source>
</evidence>
<keyword evidence="3" id="KW-0812">Transmembrane</keyword>
<dbReference type="GO" id="GO:0052621">
    <property type="term" value="F:diguanylate cyclase activity"/>
    <property type="evidence" value="ECO:0007669"/>
    <property type="project" value="UniProtKB-EC"/>
</dbReference>
<dbReference type="FunFam" id="3.30.70.270:FF:000001">
    <property type="entry name" value="Diguanylate cyclase domain protein"/>
    <property type="match status" value="1"/>
</dbReference>
<dbReference type="InterPro" id="IPR048435">
    <property type="entry name" value="MASE6"/>
</dbReference>
<feature type="transmembrane region" description="Helical" evidence="3">
    <location>
        <begin position="33"/>
        <end position="52"/>
    </location>
</feature>
<gene>
    <name evidence="5" type="ORF">SHALO_1248</name>
</gene>
<sequence>MLSLAKNMQHFVDLIVEKSPSFDEEELSRLNHYVWIAFLMIPVSLFACVYNAYSANYILAFLIMLFASYTIGSLFLISKIKKTYLLYHGANFLYAILMLYVVSHLDSENSRILWTYIYPISVIFLFGNRLGFLYSCLFLGMIIGLFLFVPQIHIVYSIPFQIRFAITYMIVAFISSWVEYHRARYQKESQQTHYALFLEQALLKEEIERRRVLEKELQHLAQTDTLTLLYNRGYFLELAEKELQRAMRYDASLCFAVLDIDNFKRINDTLGHPVGDSVLQALAQHCKHSLRETDLIARLGGEEFALILLHVNEEHARAKMEKLKDELSQLSVPYDGGLTLNFTVSIGLAMLNKRIKRLDELYIQADEKLYLAKNAGRNCVR</sequence>
<feature type="transmembrane region" description="Helical" evidence="3">
    <location>
        <begin position="84"/>
        <end position="105"/>
    </location>
</feature>
<dbReference type="Pfam" id="PF00990">
    <property type="entry name" value="GGDEF"/>
    <property type="match status" value="1"/>
</dbReference>
<keyword evidence="3" id="KW-1133">Transmembrane helix</keyword>